<dbReference type="InterPro" id="IPR006724">
    <property type="entry name" value="Phage_TTP"/>
</dbReference>
<reference evidence="2 3" key="1">
    <citation type="submission" date="2020-07" db="EMBL/GenBank/DDBJ databases">
        <title>Description of Limosilactobacillus balticus sp. nov., Limosilactobacillus agrestis sp. nov., Limosilactobacillus albertensis sp. nov., Limosilactobacillus rudii sp. nov., Limosilactobacillus fastidiosus sp. nov., five novel Limosilactobacillus species isolated from the vertebrate gastrointestinal tract, and proposal of 6 subspecies of Limosilactobacillus reuteri adapted to the gastrointestinal tract of specific vertebrate hosts.</title>
        <authorList>
            <person name="Li F."/>
            <person name="Cheng C."/>
            <person name="Zheng J."/>
            <person name="Quevedo R.M."/>
            <person name="Li J."/>
            <person name="Roos S."/>
            <person name="Gaenzle M.G."/>
            <person name="Walter J."/>
        </authorList>
    </citation>
    <scope>NUCLEOTIDE SEQUENCE [LARGE SCALE GENOMIC DNA]</scope>
    <source>
        <strain evidence="2 3">Lr3000</strain>
    </source>
</reference>
<name>A0A839H6R5_9LACO</name>
<dbReference type="EMBL" id="JACIVD010000048">
    <property type="protein sequence ID" value="MBB1122786.1"/>
    <property type="molecule type" value="Genomic_DNA"/>
</dbReference>
<gene>
    <name evidence="2" type="ORF">H5S41_02225</name>
</gene>
<dbReference type="RefSeq" id="WP_182602081.1">
    <property type="nucleotide sequence ID" value="NZ_JACIVD010000048.1"/>
</dbReference>
<accession>A0A839H6R5</accession>
<dbReference type="Pfam" id="PF04630">
    <property type="entry name" value="Phage_TTP_1"/>
    <property type="match status" value="1"/>
</dbReference>
<evidence type="ECO:0008006" key="4">
    <source>
        <dbReference type="Google" id="ProtNLM"/>
    </source>
</evidence>
<feature type="compositionally biased region" description="Polar residues" evidence="1">
    <location>
        <begin position="179"/>
        <end position="192"/>
    </location>
</feature>
<evidence type="ECO:0000256" key="1">
    <source>
        <dbReference type="SAM" id="MobiDB-lite"/>
    </source>
</evidence>
<evidence type="ECO:0000313" key="3">
    <source>
        <dbReference type="Proteomes" id="UP000547628"/>
    </source>
</evidence>
<evidence type="ECO:0000313" key="2">
    <source>
        <dbReference type="EMBL" id="MBB1122786.1"/>
    </source>
</evidence>
<proteinExistence type="predicted"/>
<protein>
    <recommendedName>
        <fullName evidence="4">Major tail protein</fullName>
    </recommendedName>
</protein>
<dbReference type="Proteomes" id="UP000547628">
    <property type="component" value="Unassembled WGS sequence"/>
</dbReference>
<organism evidence="2 3">
    <name type="scientific">Limosilactobacillus albertensis</name>
    <dbReference type="NCBI Taxonomy" id="2759752"/>
    <lineage>
        <taxon>Bacteria</taxon>
        <taxon>Bacillati</taxon>
        <taxon>Bacillota</taxon>
        <taxon>Bacilli</taxon>
        <taxon>Lactobacillales</taxon>
        <taxon>Lactobacillaceae</taxon>
        <taxon>Limosilactobacillus</taxon>
    </lineage>
</organism>
<dbReference type="AlphaFoldDB" id="A0A839H6R5"/>
<comment type="caution">
    <text evidence="2">The sequence shown here is derived from an EMBL/GenBank/DDBJ whole genome shotgun (WGS) entry which is preliminary data.</text>
</comment>
<sequence length="200" mass="20621">MAQVGIKTAYIRVGDQVLELDHSFLGVNKADVKGIEPNVGEIDGSNETQAYYFEGSGKSSIALTVNQLGMEWIAKITGMQKAGSGSLFVLGDRPADTGIVVVSPEFGTNKEAVFAMDKAAATYSSASLSTNTSSKTNVVADVITFNGISSDKLGGKSIGIGEYDDGSAVLQELGWGTPTKGNGNYTDNSSSAAVKPGGGH</sequence>
<feature type="region of interest" description="Disordered" evidence="1">
    <location>
        <begin position="175"/>
        <end position="200"/>
    </location>
</feature>